<evidence type="ECO:0000313" key="3">
    <source>
        <dbReference type="Proteomes" id="UP001589755"/>
    </source>
</evidence>
<reference evidence="2 3" key="1">
    <citation type="submission" date="2024-09" db="EMBL/GenBank/DDBJ databases">
        <authorList>
            <person name="Sun Q."/>
            <person name="Mori K."/>
        </authorList>
    </citation>
    <scope>NUCLEOTIDE SEQUENCE [LARGE SCALE GENOMIC DNA]</scope>
    <source>
        <strain evidence="2 3">CCM 8543</strain>
    </source>
</reference>
<accession>A0ABV6DCV8</accession>
<proteinExistence type="predicted"/>
<keyword evidence="3" id="KW-1185">Reference proteome</keyword>
<comment type="caution">
    <text evidence="2">The sequence shown here is derived from an EMBL/GenBank/DDBJ whole genome shotgun (WGS) entry which is preliminary data.</text>
</comment>
<dbReference type="SUPFAM" id="SSF49503">
    <property type="entry name" value="Cupredoxins"/>
    <property type="match status" value="1"/>
</dbReference>
<organism evidence="2 3">
    <name type="scientific">Chelativorans intermedius</name>
    <dbReference type="NCBI Taxonomy" id="515947"/>
    <lineage>
        <taxon>Bacteria</taxon>
        <taxon>Pseudomonadati</taxon>
        <taxon>Pseudomonadota</taxon>
        <taxon>Alphaproteobacteria</taxon>
        <taxon>Hyphomicrobiales</taxon>
        <taxon>Phyllobacteriaceae</taxon>
        <taxon>Chelativorans</taxon>
    </lineage>
</organism>
<evidence type="ECO:0008006" key="4">
    <source>
        <dbReference type="Google" id="ProtNLM"/>
    </source>
</evidence>
<sequence>MKQLSSVIRGLMLAPLIFAGTLSLAYAHGDAGLEDGTLEVVLGEWSLGFKTAKVDAGNLPIRVANGGTIAHNLTVTMAGATSEIYKTRLLDPGETAELALQFSQDQYDLYCSVPGHRERGMLAALVVGEAAPRKEPETLGDGGYY</sequence>
<dbReference type="InterPro" id="IPR008972">
    <property type="entry name" value="Cupredoxin"/>
</dbReference>
<dbReference type="EMBL" id="JBHLXD010000052">
    <property type="protein sequence ID" value="MFC0210424.1"/>
    <property type="molecule type" value="Genomic_DNA"/>
</dbReference>
<name>A0ABV6DCV8_9HYPH</name>
<dbReference type="Proteomes" id="UP001589755">
    <property type="component" value="Unassembled WGS sequence"/>
</dbReference>
<protein>
    <recommendedName>
        <fullName evidence="4">Blue (type 1) copper domain-containing protein</fullName>
    </recommendedName>
</protein>
<gene>
    <name evidence="2" type="ORF">ACFFJ2_18660</name>
</gene>
<dbReference type="Gene3D" id="2.60.40.420">
    <property type="entry name" value="Cupredoxins - blue copper proteins"/>
    <property type="match status" value="1"/>
</dbReference>
<feature type="chain" id="PRO_5046987898" description="Blue (type 1) copper domain-containing protein" evidence="1">
    <location>
        <begin position="20"/>
        <end position="145"/>
    </location>
</feature>
<dbReference type="RefSeq" id="WP_261519691.1">
    <property type="nucleotide sequence ID" value="NZ_JAODNW010000005.1"/>
</dbReference>
<evidence type="ECO:0000256" key="1">
    <source>
        <dbReference type="SAM" id="SignalP"/>
    </source>
</evidence>
<evidence type="ECO:0000313" key="2">
    <source>
        <dbReference type="EMBL" id="MFC0210424.1"/>
    </source>
</evidence>
<keyword evidence="1" id="KW-0732">Signal</keyword>
<feature type="signal peptide" evidence="1">
    <location>
        <begin position="1"/>
        <end position="19"/>
    </location>
</feature>